<proteinExistence type="predicted"/>
<feature type="non-terminal residue" evidence="1">
    <location>
        <position position="1"/>
    </location>
</feature>
<dbReference type="PANTHER" id="PTHR11439:SF440">
    <property type="entry name" value="INTEGRASE CATALYTIC DOMAIN-CONTAINING PROTEIN"/>
    <property type="match status" value="1"/>
</dbReference>
<gene>
    <name evidence="1" type="ORF">KK1_018583</name>
</gene>
<reference evidence="1 2" key="1">
    <citation type="journal article" date="2012" name="Nat. Biotechnol.">
        <title>Draft genome sequence of pigeonpea (Cajanus cajan), an orphan legume crop of resource-poor farmers.</title>
        <authorList>
            <person name="Varshney R.K."/>
            <person name="Chen W."/>
            <person name="Li Y."/>
            <person name="Bharti A.K."/>
            <person name="Saxena R.K."/>
            <person name="Schlueter J.A."/>
            <person name="Donoghue M.T."/>
            <person name="Azam S."/>
            <person name="Fan G."/>
            <person name="Whaley A.M."/>
            <person name="Farmer A.D."/>
            <person name="Sheridan J."/>
            <person name="Iwata A."/>
            <person name="Tuteja R."/>
            <person name="Penmetsa R.V."/>
            <person name="Wu W."/>
            <person name="Upadhyaya H.D."/>
            <person name="Yang S.P."/>
            <person name="Shah T."/>
            <person name="Saxena K.B."/>
            <person name="Michael T."/>
            <person name="McCombie W.R."/>
            <person name="Yang B."/>
            <person name="Zhang G."/>
            <person name="Yang H."/>
            <person name="Wang J."/>
            <person name="Spillane C."/>
            <person name="Cook D.R."/>
            <person name="May G.D."/>
            <person name="Xu X."/>
            <person name="Jackson S.A."/>
        </authorList>
    </citation>
    <scope>NUCLEOTIDE SEQUENCE [LARGE SCALE GENOMIC DNA]</scope>
    <source>
        <strain evidence="2">cv. Asha</strain>
    </source>
</reference>
<dbReference type="EMBL" id="CM003609">
    <property type="protein sequence ID" value="KYP63996.1"/>
    <property type="molecule type" value="Genomic_DNA"/>
</dbReference>
<organism evidence="1 2">
    <name type="scientific">Cajanus cajan</name>
    <name type="common">Pigeon pea</name>
    <name type="synonym">Cajanus indicus</name>
    <dbReference type="NCBI Taxonomy" id="3821"/>
    <lineage>
        <taxon>Eukaryota</taxon>
        <taxon>Viridiplantae</taxon>
        <taxon>Streptophyta</taxon>
        <taxon>Embryophyta</taxon>
        <taxon>Tracheophyta</taxon>
        <taxon>Spermatophyta</taxon>
        <taxon>Magnoliopsida</taxon>
        <taxon>eudicotyledons</taxon>
        <taxon>Gunneridae</taxon>
        <taxon>Pentapetalae</taxon>
        <taxon>rosids</taxon>
        <taxon>fabids</taxon>
        <taxon>Fabales</taxon>
        <taxon>Fabaceae</taxon>
        <taxon>Papilionoideae</taxon>
        <taxon>50 kb inversion clade</taxon>
        <taxon>NPAAA clade</taxon>
        <taxon>indigoferoid/millettioid clade</taxon>
        <taxon>Phaseoleae</taxon>
        <taxon>Cajanus</taxon>
    </lineage>
</organism>
<sequence>IGGRLILISHTRPDLSFAESLVSQFMHTPGPEHFEAAYKILNYLKGSPERGLLYKKRRHSQIDAYTNA</sequence>
<keyword evidence="2" id="KW-1185">Reference proteome</keyword>
<evidence type="ECO:0008006" key="3">
    <source>
        <dbReference type="Google" id="ProtNLM"/>
    </source>
</evidence>
<dbReference type="Gramene" id="C.cajan_18052.t">
    <property type="protein sequence ID" value="C.cajan_18052.t.cds1"/>
    <property type="gene ID" value="C.cajan_18052"/>
</dbReference>
<dbReference type="Proteomes" id="UP000075243">
    <property type="component" value="Chromosome 7"/>
</dbReference>
<dbReference type="PANTHER" id="PTHR11439">
    <property type="entry name" value="GAG-POL-RELATED RETROTRANSPOSON"/>
    <property type="match status" value="1"/>
</dbReference>
<accession>A0A151TAD5</accession>
<protein>
    <recommendedName>
        <fullName evidence="3">Retrovirus-related Pol polyprotein from transposon TNT 1-94</fullName>
    </recommendedName>
</protein>
<dbReference type="AlphaFoldDB" id="A0A151TAD5"/>
<name>A0A151TAD5_CAJCA</name>
<evidence type="ECO:0000313" key="1">
    <source>
        <dbReference type="EMBL" id="KYP63996.1"/>
    </source>
</evidence>
<evidence type="ECO:0000313" key="2">
    <source>
        <dbReference type="Proteomes" id="UP000075243"/>
    </source>
</evidence>